<dbReference type="Proteomes" id="UP001153365">
    <property type="component" value="Unassembled WGS sequence"/>
</dbReference>
<dbReference type="EMBL" id="CALTRL010005744">
    <property type="protein sequence ID" value="CAH7685785.1"/>
    <property type="molecule type" value="Genomic_DNA"/>
</dbReference>
<accession>A0AAV0BG85</accession>
<evidence type="ECO:0000313" key="2">
    <source>
        <dbReference type="Proteomes" id="UP001153365"/>
    </source>
</evidence>
<gene>
    <name evidence="1" type="ORF">PPACK8108_LOCUS20363</name>
</gene>
<evidence type="ECO:0000313" key="1">
    <source>
        <dbReference type="EMBL" id="CAH7685785.1"/>
    </source>
</evidence>
<proteinExistence type="predicted"/>
<name>A0AAV0BG85_PHAPC</name>
<protein>
    <submittedName>
        <fullName evidence="1">Uncharacterized protein</fullName>
    </submittedName>
</protein>
<reference evidence="1" key="1">
    <citation type="submission" date="2022-06" db="EMBL/GenBank/DDBJ databases">
        <authorList>
            <consortium name="SYNGENTA / RWTH Aachen University"/>
        </authorList>
    </citation>
    <scope>NUCLEOTIDE SEQUENCE</scope>
</reference>
<dbReference type="AlphaFoldDB" id="A0AAV0BG85"/>
<keyword evidence="2" id="KW-1185">Reference proteome</keyword>
<sequence>MSAFFIDTLNFQTYHVRMTMKLINKHGKERLNHIIDFNATHTILNFRFTELLKNDNKDS</sequence>
<comment type="caution">
    <text evidence="1">The sequence shown here is derived from an EMBL/GenBank/DDBJ whole genome shotgun (WGS) entry which is preliminary data.</text>
</comment>
<organism evidence="1 2">
    <name type="scientific">Phakopsora pachyrhizi</name>
    <name type="common">Asian soybean rust disease fungus</name>
    <dbReference type="NCBI Taxonomy" id="170000"/>
    <lineage>
        <taxon>Eukaryota</taxon>
        <taxon>Fungi</taxon>
        <taxon>Dikarya</taxon>
        <taxon>Basidiomycota</taxon>
        <taxon>Pucciniomycotina</taxon>
        <taxon>Pucciniomycetes</taxon>
        <taxon>Pucciniales</taxon>
        <taxon>Phakopsoraceae</taxon>
        <taxon>Phakopsora</taxon>
    </lineage>
</organism>